<sequence>MRTPAEIHTNAAARILTLHWADGKTQTITHAQLRRACPCSACRAARLAGRDIAIAPDVTLTGVEPMGYGAQLLFSDGHARGIFPWTYLESVAQQHGAVR</sequence>
<dbReference type="Proteomes" id="UP000494329">
    <property type="component" value="Unassembled WGS sequence"/>
</dbReference>
<dbReference type="InterPro" id="IPR010376">
    <property type="entry name" value="GBBH-like_N"/>
</dbReference>
<evidence type="ECO:0000256" key="2">
    <source>
        <dbReference type="ARBA" id="ARBA00023004"/>
    </source>
</evidence>
<dbReference type="PANTHER" id="PTHR35303:SF8">
    <property type="entry name" value="GAMMA-BUTYROBETAINE HYDROXYLASE-LIKE N-TERMINAL DOMAIN-CONTAINING PROTEIN"/>
    <property type="match status" value="1"/>
</dbReference>
<reference evidence="4 5" key="1">
    <citation type="submission" date="2020-04" db="EMBL/GenBank/DDBJ databases">
        <authorList>
            <person name="De Canck E."/>
        </authorList>
    </citation>
    <scope>NUCLEOTIDE SEQUENCE [LARGE SCALE GENOMIC DNA]</scope>
    <source>
        <strain evidence="4 5">LMG 29739</strain>
    </source>
</reference>
<dbReference type="Pfam" id="PF06155">
    <property type="entry name" value="GBBH-like_N"/>
    <property type="match status" value="1"/>
</dbReference>
<dbReference type="GO" id="GO:0046872">
    <property type="term" value="F:metal ion binding"/>
    <property type="evidence" value="ECO:0007669"/>
    <property type="project" value="UniProtKB-KW"/>
</dbReference>
<evidence type="ECO:0000256" key="1">
    <source>
        <dbReference type="ARBA" id="ARBA00022723"/>
    </source>
</evidence>
<proteinExistence type="predicted"/>
<keyword evidence="1" id="KW-0479">Metal-binding</keyword>
<dbReference type="Gene3D" id="3.30.2020.30">
    <property type="match status" value="1"/>
</dbReference>
<feature type="domain" description="Gamma-butyrobetaine hydroxylase-like N-terminal" evidence="3">
    <location>
        <begin position="9"/>
        <end position="88"/>
    </location>
</feature>
<dbReference type="RefSeq" id="WP_175110601.1">
    <property type="nucleotide sequence ID" value="NZ_CADIKF010000011.1"/>
</dbReference>
<name>A0A6J5DIF1_9BURK</name>
<protein>
    <recommendedName>
        <fullName evidence="3">Gamma-butyrobetaine hydroxylase-like N-terminal domain-containing protein</fullName>
    </recommendedName>
</protein>
<accession>A0A6J5DIF1</accession>
<organism evidence="4 5">
    <name type="scientific">Paraburkholderia solisilvae</name>
    <dbReference type="NCBI Taxonomy" id="624376"/>
    <lineage>
        <taxon>Bacteria</taxon>
        <taxon>Pseudomonadati</taxon>
        <taxon>Pseudomonadota</taxon>
        <taxon>Betaproteobacteria</taxon>
        <taxon>Burkholderiales</taxon>
        <taxon>Burkholderiaceae</taxon>
        <taxon>Paraburkholderia</taxon>
    </lineage>
</organism>
<keyword evidence="2" id="KW-0408">Iron</keyword>
<dbReference type="InterPro" id="IPR038492">
    <property type="entry name" value="GBBH-like_N_sf"/>
</dbReference>
<evidence type="ECO:0000259" key="3">
    <source>
        <dbReference type="Pfam" id="PF06155"/>
    </source>
</evidence>
<dbReference type="EMBL" id="CADIKF010000011">
    <property type="protein sequence ID" value="CAB3754020.1"/>
    <property type="molecule type" value="Genomic_DNA"/>
</dbReference>
<dbReference type="AlphaFoldDB" id="A0A6J5DIF1"/>
<dbReference type="PANTHER" id="PTHR35303">
    <property type="entry name" value="OS02G0197800 PROTEIN"/>
    <property type="match status" value="1"/>
</dbReference>
<evidence type="ECO:0000313" key="5">
    <source>
        <dbReference type="Proteomes" id="UP000494329"/>
    </source>
</evidence>
<keyword evidence="5" id="KW-1185">Reference proteome</keyword>
<gene>
    <name evidence="4" type="ORF">LMG29739_01864</name>
</gene>
<evidence type="ECO:0000313" key="4">
    <source>
        <dbReference type="EMBL" id="CAB3754020.1"/>
    </source>
</evidence>